<reference evidence="1" key="1">
    <citation type="submission" date="2018-01" db="EMBL/GenBank/DDBJ databases">
        <title>An insight into the sialome of Amazonian anophelines.</title>
        <authorList>
            <person name="Ribeiro J.M."/>
            <person name="Scarpassa V."/>
            <person name="Calvo E."/>
        </authorList>
    </citation>
    <scope>NUCLEOTIDE SEQUENCE</scope>
</reference>
<protein>
    <submittedName>
        <fullName evidence="1">Putative secreted protein</fullName>
    </submittedName>
</protein>
<organism evidence="1">
    <name type="scientific">Anopheles darlingi</name>
    <name type="common">Mosquito</name>
    <dbReference type="NCBI Taxonomy" id="43151"/>
    <lineage>
        <taxon>Eukaryota</taxon>
        <taxon>Metazoa</taxon>
        <taxon>Ecdysozoa</taxon>
        <taxon>Arthropoda</taxon>
        <taxon>Hexapoda</taxon>
        <taxon>Insecta</taxon>
        <taxon>Pterygota</taxon>
        <taxon>Neoptera</taxon>
        <taxon>Endopterygota</taxon>
        <taxon>Diptera</taxon>
        <taxon>Nematocera</taxon>
        <taxon>Culicoidea</taxon>
        <taxon>Culicidae</taxon>
        <taxon>Anophelinae</taxon>
        <taxon>Anopheles</taxon>
    </lineage>
</organism>
<dbReference type="EMBL" id="GGFL01008134">
    <property type="protein sequence ID" value="MBW72312.1"/>
    <property type="molecule type" value="Transcribed_RNA"/>
</dbReference>
<sequence length="83" mass="9529">MLSIRKFVFFLSSHHALTTFFPAYRQHVASPEVLHLDDGIVGLRLVRLVSDLKSLTASENHFFTGLLLASMSMFVRPHRTRYP</sequence>
<accession>A0A2M4D409</accession>
<dbReference type="AlphaFoldDB" id="A0A2M4D409"/>
<name>A0A2M4D409_ANODA</name>
<evidence type="ECO:0000313" key="1">
    <source>
        <dbReference type="EMBL" id="MBW72312.1"/>
    </source>
</evidence>
<proteinExistence type="predicted"/>